<keyword evidence="1" id="KW-1133">Transmembrane helix</keyword>
<name>A0A1R2C7E7_9CILI</name>
<protein>
    <submittedName>
        <fullName evidence="2">Uncharacterized protein</fullName>
    </submittedName>
</protein>
<reference evidence="2 3" key="1">
    <citation type="submission" date="2016-11" db="EMBL/GenBank/DDBJ databases">
        <title>The macronuclear genome of Stentor coeruleus: a giant cell with tiny introns.</title>
        <authorList>
            <person name="Slabodnick M."/>
            <person name="Ruby J.G."/>
            <person name="Reiff S.B."/>
            <person name="Swart E.C."/>
            <person name="Gosai S."/>
            <person name="Prabakaran S."/>
            <person name="Witkowska E."/>
            <person name="Larue G.E."/>
            <person name="Fisher S."/>
            <person name="Freeman R.M."/>
            <person name="Gunawardena J."/>
            <person name="Chu W."/>
            <person name="Stover N.A."/>
            <person name="Gregory B.D."/>
            <person name="Nowacki M."/>
            <person name="Derisi J."/>
            <person name="Roy S.W."/>
            <person name="Marshall W.F."/>
            <person name="Sood P."/>
        </authorList>
    </citation>
    <scope>NUCLEOTIDE SEQUENCE [LARGE SCALE GENOMIC DNA]</scope>
    <source>
        <strain evidence="2">WM001</strain>
    </source>
</reference>
<dbReference type="OrthoDB" id="322019at2759"/>
<evidence type="ECO:0000256" key="1">
    <source>
        <dbReference type="SAM" id="Phobius"/>
    </source>
</evidence>
<feature type="transmembrane region" description="Helical" evidence="1">
    <location>
        <begin position="55"/>
        <end position="73"/>
    </location>
</feature>
<feature type="transmembrane region" description="Helical" evidence="1">
    <location>
        <begin position="20"/>
        <end position="35"/>
    </location>
</feature>
<proteinExistence type="predicted"/>
<keyword evidence="1" id="KW-0472">Membrane</keyword>
<keyword evidence="1" id="KW-0812">Transmembrane</keyword>
<sequence length="144" mass="16612">MDNTEYCKENNLPLDAGVEWFIKGANIGLIYAYAFRSEVMPMPSKLMSIKHMSSYMFRTSVFTGGVLGIWWFFIKTFENITKKDFWLNYSLSGIVIFNVWSDRLNLNPAAYKMQILSVVIFTGVLGKIISNTNQASDYDNIRYN</sequence>
<dbReference type="Proteomes" id="UP000187209">
    <property type="component" value="Unassembled WGS sequence"/>
</dbReference>
<evidence type="ECO:0000313" key="3">
    <source>
        <dbReference type="Proteomes" id="UP000187209"/>
    </source>
</evidence>
<accession>A0A1R2C7E7</accession>
<keyword evidence="3" id="KW-1185">Reference proteome</keyword>
<gene>
    <name evidence="2" type="ORF">SteCoe_13852</name>
</gene>
<dbReference type="EMBL" id="MPUH01000253">
    <property type="protein sequence ID" value="OMJ84944.1"/>
    <property type="molecule type" value="Genomic_DNA"/>
</dbReference>
<comment type="caution">
    <text evidence="2">The sequence shown here is derived from an EMBL/GenBank/DDBJ whole genome shotgun (WGS) entry which is preliminary data.</text>
</comment>
<organism evidence="2 3">
    <name type="scientific">Stentor coeruleus</name>
    <dbReference type="NCBI Taxonomy" id="5963"/>
    <lineage>
        <taxon>Eukaryota</taxon>
        <taxon>Sar</taxon>
        <taxon>Alveolata</taxon>
        <taxon>Ciliophora</taxon>
        <taxon>Postciliodesmatophora</taxon>
        <taxon>Heterotrichea</taxon>
        <taxon>Heterotrichida</taxon>
        <taxon>Stentoridae</taxon>
        <taxon>Stentor</taxon>
    </lineage>
</organism>
<dbReference type="AlphaFoldDB" id="A0A1R2C7E7"/>
<evidence type="ECO:0000313" key="2">
    <source>
        <dbReference type="EMBL" id="OMJ84944.1"/>
    </source>
</evidence>